<dbReference type="PANTHER" id="PTHR16056">
    <property type="entry name" value="REGULATOR OF MICROTUBULE DYNAMICS PROTEIN"/>
    <property type="match status" value="1"/>
</dbReference>
<dbReference type="GO" id="GO:0008017">
    <property type="term" value="F:microtubule binding"/>
    <property type="evidence" value="ECO:0000318"/>
    <property type="project" value="GO_Central"/>
</dbReference>
<dbReference type="SUPFAM" id="SSF48452">
    <property type="entry name" value="TPR-like"/>
    <property type="match status" value="1"/>
</dbReference>
<dbReference type="InterPro" id="IPR011990">
    <property type="entry name" value="TPR-like_helical_dom_sf"/>
</dbReference>
<keyword evidence="5" id="KW-0802">TPR repeat</keyword>
<evidence type="ECO:0000256" key="9">
    <source>
        <dbReference type="SAM" id="SignalP"/>
    </source>
</evidence>
<reference evidence="10" key="2">
    <citation type="submission" date="2021-01" db="UniProtKB">
        <authorList>
            <consortium name="EnsemblMetazoa"/>
        </authorList>
    </citation>
    <scope>IDENTIFICATION</scope>
</reference>
<evidence type="ECO:0000256" key="8">
    <source>
        <dbReference type="ARBA" id="ARBA00041958"/>
    </source>
</evidence>
<evidence type="ECO:0000256" key="5">
    <source>
        <dbReference type="ARBA" id="ARBA00022803"/>
    </source>
</evidence>
<name>A0A7M7STZ3_STRPU</name>
<comment type="subunit">
    <text evidence="2">Interacts with microtubules.</text>
</comment>
<accession>A0A7M7STZ3</accession>
<dbReference type="AlphaFoldDB" id="A0A7M7STZ3"/>
<organism evidence="10 11">
    <name type="scientific">Strongylocentrotus purpuratus</name>
    <name type="common">Purple sea urchin</name>
    <dbReference type="NCBI Taxonomy" id="7668"/>
    <lineage>
        <taxon>Eukaryota</taxon>
        <taxon>Metazoa</taxon>
        <taxon>Echinodermata</taxon>
        <taxon>Eleutherozoa</taxon>
        <taxon>Echinozoa</taxon>
        <taxon>Echinoidea</taxon>
        <taxon>Euechinoidea</taxon>
        <taxon>Echinacea</taxon>
        <taxon>Camarodonta</taxon>
        <taxon>Echinidea</taxon>
        <taxon>Strongylocentrotidae</taxon>
        <taxon>Strongylocentrotus</taxon>
    </lineage>
</organism>
<keyword evidence="11" id="KW-1185">Reference proteome</keyword>
<feature type="chain" id="PRO_5029598215" description="Regulator of microtubule dynamics protein 1" evidence="9">
    <location>
        <begin position="37"/>
        <end position="271"/>
    </location>
</feature>
<dbReference type="GO" id="GO:0097431">
    <property type="term" value="C:mitotic spindle pole"/>
    <property type="evidence" value="ECO:0000318"/>
    <property type="project" value="GO_Central"/>
</dbReference>
<dbReference type="OMA" id="GANKWYG"/>
<keyword evidence="6" id="KW-0206">Cytoskeleton</keyword>
<dbReference type="OrthoDB" id="69711at2759"/>
<protein>
    <recommendedName>
        <fullName evidence="7">Regulator of microtubule dynamics protein 1</fullName>
    </recommendedName>
    <alternativeName>
        <fullName evidence="8">Protein FAM82B</fullName>
    </alternativeName>
</protein>
<evidence type="ECO:0000256" key="4">
    <source>
        <dbReference type="ARBA" id="ARBA00022737"/>
    </source>
</evidence>
<keyword evidence="9" id="KW-0732">Signal</keyword>
<dbReference type="PANTHER" id="PTHR16056:SF16">
    <property type="entry name" value="REGULATOR OF MICROTUBULE DYNAMICS PROTEIN 1"/>
    <property type="match status" value="1"/>
</dbReference>
<sequence length="271" mass="30937">MPSSISWSFCMGFFQSSRAFSTALVIIVLIATAVVAEPVPVSPNVAAVEEADRLYDATKFTEMYDLLIRFKDTTDDELLWRLARACRCVGMLLSTSKDDKKRLTFESFDFAQRALEANDQNSAANKWYAICLSDTCDYLGTKRKIENGNVIKEHLLQAIELNPEDALSYYWLGLWYYTYADMAWYERKIAAVVFGSPPSVTYEKALTMFLAAEMISPNFYSMNQYMIGKTYEKMGDKVSEAVYLKKLLNYDVKTEEDKEAVKKAEESLKSM</sequence>
<evidence type="ECO:0000256" key="6">
    <source>
        <dbReference type="ARBA" id="ARBA00023212"/>
    </source>
</evidence>
<evidence type="ECO:0000313" key="11">
    <source>
        <dbReference type="Proteomes" id="UP000007110"/>
    </source>
</evidence>
<dbReference type="GO" id="GO:0005737">
    <property type="term" value="C:cytoplasm"/>
    <property type="evidence" value="ECO:0000318"/>
    <property type="project" value="GO_Central"/>
</dbReference>
<evidence type="ECO:0000256" key="1">
    <source>
        <dbReference type="ARBA" id="ARBA00004245"/>
    </source>
</evidence>
<feature type="signal peptide" evidence="9">
    <location>
        <begin position="1"/>
        <end position="36"/>
    </location>
</feature>
<dbReference type="Gene3D" id="1.25.40.10">
    <property type="entry name" value="Tetratricopeptide repeat domain"/>
    <property type="match status" value="1"/>
</dbReference>
<evidence type="ECO:0000313" key="10">
    <source>
        <dbReference type="EnsemblMetazoa" id="XP_030831273"/>
    </source>
</evidence>
<keyword evidence="4" id="KW-0677">Repeat</keyword>
<dbReference type="RefSeq" id="XP_030831273.1">
    <property type="nucleotide sequence ID" value="XM_030975413.1"/>
</dbReference>
<dbReference type="Pfam" id="PF21033">
    <property type="entry name" value="RMD1-3"/>
    <property type="match status" value="1"/>
</dbReference>
<dbReference type="EnsemblMetazoa" id="XM_030975413">
    <property type="protein sequence ID" value="XP_030831273"/>
    <property type="gene ID" value="LOC105444897"/>
</dbReference>
<evidence type="ECO:0000256" key="7">
    <source>
        <dbReference type="ARBA" id="ARBA00039966"/>
    </source>
</evidence>
<comment type="subcellular location">
    <subcellularLocation>
        <location evidence="1">Cytoplasm</location>
        <location evidence="1">Cytoskeleton</location>
    </subcellularLocation>
</comment>
<dbReference type="GO" id="GO:0005739">
    <property type="term" value="C:mitochondrion"/>
    <property type="evidence" value="ECO:0000318"/>
    <property type="project" value="GO_Central"/>
</dbReference>
<dbReference type="InParanoid" id="A0A7M7STZ3"/>
<dbReference type="InterPro" id="IPR049039">
    <property type="entry name" value="RMD1-3_a_helical_rpt"/>
</dbReference>
<dbReference type="KEGG" id="spu:105444897"/>
<keyword evidence="3" id="KW-0963">Cytoplasm</keyword>
<evidence type="ECO:0000256" key="2">
    <source>
        <dbReference type="ARBA" id="ARBA00011375"/>
    </source>
</evidence>
<proteinExistence type="predicted"/>
<dbReference type="GO" id="GO:0005876">
    <property type="term" value="C:spindle microtubule"/>
    <property type="evidence" value="ECO:0000318"/>
    <property type="project" value="GO_Central"/>
</dbReference>
<dbReference type="GeneID" id="105444897"/>
<dbReference type="Proteomes" id="UP000007110">
    <property type="component" value="Unassembled WGS sequence"/>
</dbReference>
<reference evidence="11" key="1">
    <citation type="submission" date="2015-02" db="EMBL/GenBank/DDBJ databases">
        <title>Genome sequencing for Strongylocentrotus purpuratus.</title>
        <authorList>
            <person name="Murali S."/>
            <person name="Liu Y."/>
            <person name="Vee V."/>
            <person name="English A."/>
            <person name="Wang M."/>
            <person name="Skinner E."/>
            <person name="Han Y."/>
            <person name="Muzny D.M."/>
            <person name="Worley K.C."/>
            <person name="Gibbs R.A."/>
        </authorList>
    </citation>
    <scope>NUCLEOTIDE SEQUENCE</scope>
</reference>
<evidence type="ECO:0000256" key="3">
    <source>
        <dbReference type="ARBA" id="ARBA00022490"/>
    </source>
</evidence>